<evidence type="ECO:0000259" key="16">
    <source>
        <dbReference type="Pfam" id="PF17810"/>
    </source>
</evidence>
<dbReference type="GO" id="GO:0006527">
    <property type="term" value="P:L-arginine catabolic process"/>
    <property type="evidence" value="ECO:0007669"/>
    <property type="project" value="InterPro"/>
</dbReference>
<dbReference type="OrthoDB" id="9802658at2"/>
<dbReference type="CDD" id="cd06830">
    <property type="entry name" value="PLPDE_III_ADC"/>
    <property type="match status" value="1"/>
</dbReference>
<dbReference type="Pfam" id="PF17810">
    <property type="entry name" value="Arg_decarb_HB"/>
    <property type="match status" value="1"/>
</dbReference>
<dbReference type="GO" id="GO:0008295">
    <property type="term" value="P:spermidine biosynthetic process"/>
    <property type="evidence" value="ECO:0007669"/>
    <property type="project" value="UniProtKB-UniRule"/>
</dbReference>
<dbReference type="NCBIfam" id="TIGR01273">
    <property type="entry name" value="speA"/>
    <property type="match status" value="1"/>
</dbReference>
<reference evidence="18 19" key="1">
    <citation type="submission" date="2019-07" db="EMBL/GenBank/DDBJ databases">
        <title>Genomic Encyclopedia of Type Strains, Phase I: the one thousand microbial genomes (KMG-I) project.</title>
        <authorList>
            <person name="Kyrpides N."/>
        </authorList>
    </citation>
    <scope>NUCLEOTIDE SEQUENCE [LARGE SCALE GENOMIC DNA]</scope>
    <source>
        <strain evidence="18 19">DSM 375</strain>
    </source>
</reference>
<evidence type="ECO:0000256" key="8">
    <source>
        <dbReference type="ARBA" id="ARBA00022898"/>
    </source>
</evidence>
<dbReference type="PIRSF" id="PIRSF001336">
    <property type="entry name" value="Arg_decrbxlase"/>
    <property type="match status" value="1"/>
</dbReference>
<evidence type="ECO:0000256" key="2">
    <source>
        <dbReference type="ARBA" id="ARBA00001946"/>
    </source>
</evidence>
<comment type="function">
    <text evidence="3 12">Catalyzes the biosynthesis of agmatine from arginine.</text>
</comment>
<keyword evidence="9 12" id="KW-0745">Spermidine biosynthesis</keyword>
<dbReference type="InterPro" id="IPR040634">
    <property type="entry name" value="Arg_decarb_HB"/>
</dbReference>
<dbReference type="SUPFAM" id="SSF51419">
    <property type="entry name" value="PLP-binding barrel"/>
    <property type="match status" value="1"/>
</dbReference>
<gene>
    <name evidence="12" type="primary">speA</name>
    <name evidence="18" type="ORF">LX59_02375</name>
</gene>
<feature type="domain" description="Arginine decarboxylase helical bundle" evidence="16">
    <location>
        <begin position="376"/>
        <end position="458"/>
    </location>
</feature>
<dbReference type="Gene3D" id="3.20.20.10">
    <property type="entry name" value="Alanine racemase"/>
    <property type="match status" value="1"/>
</dbReference>
<dbReference type="EC" id="4.1.1.19" evidence="12"/>
<dbReference type="HAMAP" id="MF_01417">
    <property type="entry name" value="SpeA"/>
    <property type="match status" value="1"/>
</dbReference>
<keyword evidence="5 12" id="KW-0479">Metal-binding</keyword>
<dbReference type="NCBIfam" id="NF003763">
    <property type="entry name" value="PRK05354.1"/>
    <property type="match status" value="1"/>
</dbReference>
<dbReference type="Gene3D" id="1.20.58.930">
    <property type="match status" value="1"/>
</dbReference>
<dbReference type="GO" id="GO:0008792">
    <property type="term" value="F:arginine decarboxylase activity"/>
    <property type="evidence" value="ECO:0007669"/>
    <property type="project" value="UniProtKB-UniRule"/>
</dbReference>
<evidence type="ECO:0000256" key="1">
    <source>
        <dbReference type="ARBA" id="ARBA00001933"/>
    </source>
</evidence>
<protein>
    <recommendedName>
        <fullName evidence="12">Biosynthetic arginine decarboxylase</fullName>
        <shortName evidence="12">ADC</shortName>
        <ecNumber evidence="12">4.1.1.19</ecNumber>
    </recommendedName>
</protein>
<dbReference type="Gene3D" id="1.10.287.3440">
    <property type="match status" value="1"/>
</dbReference>
<dbReference type="InterPro" id="IPR009006">
    <property type="entry name" value="Ala_racemase/Decarboxylase_C"/>
</dbReference>
<comment type="similarity">
    <text evidence="4 12">Belongs to the Orn/Lys/Arg decarboxylase class-II family. SpeA subfamily.</text>
</comment>
<keyword evidence="10 12" id="KW-0620">Polyamine biosynthesis</keyword>
<dbReference type="SUPFAM" id="SSF50621">
    <property type="entry name" value="Alanine racemase C-terminal domain-like"/>
    <property type="match status" value="1"/>
</dbReference>
<sequence length="637" mass="71325">MSVRRTRKMDGSQWTAADSRKLYGIRHWGAGYFAINDEGEVEIRPHNGRNQAISFGPLISQLKDAGLSLPLLVRFPDILQDRVRCLTSAFDAHIERLGYAGRYTALFPIKVNQQEAVIKSIIATPKVAIGLEAGSKPELLAVLAMAPKGGTIVCNGYKDREFIHLALMGQKIGHNLFIVIEKESEVELILEEAQALGVMPQVGLRVRLSSLASSKWADTGGERAKFGLSAAQLLRVIDRLRDAGLEQGIRLLHFHMGSQIANLADYRTGFREAIRYYAELRGLGLPLDHIDVGGGLGVDYDGTHSRNASSINYDLNEYAGTVVGMLKEFCDRQGLPHPHIFSESGRAMTAHHAVLVIQVTDIEQHNDAPPEVESTEDLPEIIRTLLDLRASTDPEMVTETYWRATHYMSEASAQYASGKLNLAQKALAEQSYFAICRNLRDQLRVSQRSHRAVLDELNDKLADKYICNFSVFQSLPDTWAIGQILPIVPLQRLTEEPQRRAVLQDLTCDSDGKIRQYIDEQSIESSMPVHSVHPEEEYLLGVFLVGAYQEILGDMHNLFGDTDSVNIYQREDGSYFHSGIETHDTIEDMLRYVHLSPEELMTRYRDKIASSALPPKERARFLDALRLGLTRSSYLTP</sequence>
<comment type="cofactor">
    <cofactor evidence="1 12 13">
        <name>pyridoxal 5'-phosphate</name>
        <dbReference type="ChEBI" id="CHEBI:597326"/>
    </cofactor>
</comment>
<dbReference type="InterPro" id="IPR000183">
    <property type="entry name" value="Orn/DAP/Arg_de-COase"/>
</dbReference>
<evidence type="ECO:0000256" key="3">
    <source>
        <dbReference type="ARBA" id="ARBA00002257"/>
    </source>
</evidence>
<evidence type="ECO:0000256" key="7">
    <source>
        <dbReference type="ARBA" id="ARBA00022842"/>
    </source>
</evidence>
<dbReference type="EMBL" id="VLKG01000009">
    <property type="protein sequence ID" value="TWH64427.1"/>
    <property type="molecule type" value="Genomic_DNA"/>
</dbReference>
<dbReference type="PRINTS" id="PR01179">
    <property type="entry name" value="ODADCRBXLASE"/>
</dbReference>
<dbReference type="FunFam" id="3.20.20.10:FF:000001">
    <property type="entry name" value="Biosynthetic arginine decarboxylase"/>
    <property type="match status" value="1"/>
</dbReference>
<comment type="pathway">
    <text evidence="12">Amine and polyamine biosynthesis; agmatine biosynthesis; agmatine from L-arginine: step 1/1.</text>
</comment>
<dbReference type="Pfam" id="PF02784">
    <property type="entry name" value="Orn_Arg_deC_N"/>
    <property type="match status" value="1"/>
</dbReference>
<dbReference type="InterPro" id="IPR022644">
    <property type="entry name" value="De-COase2_N"/>
</dbReference>
<dbReference type="PANTHER" id="PTHR43295:SF9">
    <property type="entry name" value="BIOSYNTHETIC ARGININE DECARBOXYLASE"/>
    <property type="match status" value="1"/>
</dbReference>
<keyword evidence="6 12" id="KW-0210">Decarboxylase</keyword>
<keyword evidence="8 12" id="KW-0663">Pyridoxal phosphate</keyword>
<evidence type="ECO:0000256" key="14">
    <source>
        <dbReference type="PIRSR" id="PIRSR600183-50"/>
    </source>
</evidence>
<dbReference type="InterPro" id="IPR041128">
    <property type="entry name" value="Arg_decarbox_C"/>
</dbReference>
<dbReference type="InterPro" id="IPR029066">
    <property type="entry name" value="PLP-binding_barrel"/>
</dbReference>
<evidence type="ECO:0000256" key="13">
    <source>
        <dbReference type="PIRSR" id="PIRSR001336-50"/>
    </source>
</evidence>
<keyword evidence="19" id="KW-1185">Reference proteome</keyword>
<evidence type="ECO:0000256" key="9">
    <source>
        <dbReference type="ARBA" id="ARBA00023066"/>
    </source>
</evidence>
<evidence type="ECO:0000313" key="18">
    <source>
        <dbReference type="EMBL" id="TWH64427.1"/>
    </source>
</evidence>
<evidence type="ECO:0000259" key="15">
    <source>
        <dbReference type="Pfam" id="PF02784"/>
    </source>
</evidence>
<dbReference type="UniPathway" id="UPA00186">
    <property type="reaction ID" value="UER00284"/>
</dbReference>
<evidence type="ECO:0000256" key="4">
    <source>
        <dbReference type="ARBA" id="ARBA00008357"/>
    </source>
</evidence>
<evidence type="ECO:0000259" key="17">
    <source>
        <dbReference type="Pfam" id="PF17944"/>
    </source>
</evidence>
<dbReference type="PANTHER" id="PTHR43295">
    <property type="entry name" value="ARGININE DECARBOXYLASE"/>
    <property type="match status" value="1"/>
</dbReference>
<feature type="active site" description="Proton donor" evidence="14">
    <location>
        <position position="508"/>
    </location>
</feature>
<dbReference type="GO" id="GO:0033388">
    <property type="term" value="P:putrescine biosynthetic process from arginine"/>
    <property type="evidence" value="ECO:0007669"/>
    <property type="project" value="UniProtKB-ARBA"/>
</dbReference>
<dbReference type="Proteomes" id="UP000319627">
    <property type="component" value="Unassembled WGS sequence"/>
</dbReference>
<comment type="caution">
    <text evidence="18">The sequence shown here is derived from an EMBL/GenBank/DDBJ whole genome shotgun (WGS) entry which is preliminary data.</text>
</comment>
<dbReference type="Gene3D" id="2.40.37.10">
    <property type="entry name" value="Lyase, Ornithine Decarboxylase, Chain A, domain 1"/>
    <property type="match status" value="1"/>
</dbReference>
<dbReference type="AlphaFoldDB" id="A0A562I061"/>
<evidence type="ECO:0000256" key="5">
    <source>
        <dbReference type="ARBA" id="ARBA00022723"/>
    </source>
</evidence>
<dbReference type="Pfam" id="PF17944">
    <property type="entry name" value="Arg_decarbox_C"/>
    <property type="match status" value="1"/>
</dbReference>
<feature type="modified residue" description="N6-(pyridoxal phosphate)lysine" evidence="12 13">
    <location>
        <position position="110"/>
    </location>
</feature>
<keyword evidence="11 12" id="KW-0456">Lyase</keyword>
<dbReference type="InterPro" id="IPR002985">
    <property type="entry name" value="Arg_decrbxlase"/>
</dbReference>
<accession>A0A562I061</accession>
<evidence type="ECO:0000256" key="6">
    <source>
        <dbReference type="ARBA" id="ARBA00022793"/>
    </source>
</evidence>
<dbReference type="GO" id="GO:0046872">
    <property type="term" value="F:metal ion binding"/>
    <property type="evidence" value="ECO:0007669"/>
    <property type="project" value="UniProtKB-KW"/>
</dbReference>
<evidence type="ECO:0000256" key="11">
    <source>
        <dbReference type="ARBA" id="ARBA00023239"/>
    </source>
</evidence>
<feature type="domain" description="Arginine decarboxylase C-terminal helical" evidence="17">
    <location>
        <begin position="586"/>
        <end position="635"/>
    </location>
</feature>
<organism evidence="18 19">
    <name type="scientific">Azomonas agilis</name>
    <dbReference type="NCBI Taxonomy" id="116849"/>
    <lineage>
        <taxon>Bacteria</taxon>
        <taxon>Pseudomonadati</taxon>
        <taxon>Pseudomonadota</taxon>
        <taxon>Gammaproteobacteria</taxon>
        <taxon>Pseudomonadales</taxon>
        <taxon>Pseudomonadaceae</taxon>
        <taxon>Azomonas</taxon>
    </lineage>
</organism>
<dbReference type="PRINTS" id="PR01180">
    <property type="entry name" value="ARGDCRBXLASE"/>
</dbReference>
<evidence type="ECO:0000256" key="10">
    <source>
        <dbReference type="ARBA" id="ARBA00023115"/>
    </source>
</evidence>
<name>A0A562I061_9GAMM</name>
<comment type="cofactor">
    <cofactor evidence="2 12">
        <name>Mg(2+)</name>
        <dbReference type="ChEBI" id="CHEBI:18420"/>
    </cofactor>
</comment>
<feature type="domain" description="Orn/DAP/Arg decarboxylase 2 N-terminal" evidence="15">
    <location>
        <begin position="101"/>
        <end position="350"/>
    </location>
</feature>
<keyword evidence="7 12" id="KW-0460">Magnesium</keyword>
<dbReference type="RefSeq" id="WP_144572074.1">
    <property type="nucleotide sequence ID" value="NZ_VLKG01000009.1"/>
</dbReference>
<feature type="binding site" evidence="12">
    <location>
        <begin position="290"/>
        <end position="300"/>
    </location>
    <ligand>
        <name>substrate</name>
    </ligand>
</feature>
<evidence type="ECO:0000256" key="12">
    <source>
        <dbReference type="HAMAP-Rule" id="MF_01417"/>
    </source>
</evidence>
<evidence type="ECO:0000313" key="19">
    <source>
        <dbReference type="Proteomes" id="UP000319627"/>
    </source>
</evidence>
<proteinExistence type="inferred from homology"/>
<comment type="catalytic activity">
    <reaction evidence="12">
        <text>L-arginine + H(+) = agmatine + CO2</text>
        <dbReference type="Rhea" id="RHEA:17641"/>
        <dbReference type="ChEBI" id="CHEBI:15378"/>
        <dbReference type="ChEBI" id="CHEBI:16526"/>
        <dbReference type="ChEBI" id="CHEBI:32682"/>
        <dbReference type="ChEBI" id="CHEBI:58145"/>
        <dbReference type="EC" id="4.1.1.19"/>
    </reaction>
</comment>